<keyword evidence="5" id="KW-1185">Reference proteome</keyword>
<comment type="similarity">
    <text evidence="1">Belongs to the PrpF family.</text>
</comment>
<dbReference type="SUPFAM" id="SSF54506">
    <property type="entry name" value="Diaminopimelate epimerase-like"/>
    <property type="match status" value="1"/>
</dbReference>
<dbReference type="EMBL" id="KZ678139">
    <property type="protein sequence ID" value="PSN63671.1"/>
    <property type="molecule type" value="Genomic_DNA"/>
</dbReference>
<evidence type="ECO:0000256" key="1">
    <source>
        <dbReference type="ARBA" id="ARBA00007673"/>
    </source>
</evidence>
<feature type="compositionally biased region" description="Polar residues" evidence="3">
    <location>
        <begin position="406"/>
        <end position="416"/>
    </location>
</feature>
<dbReference type="OrthoDB" id="10267539at2759"/>
<name>A0A2T2NE03_CORCC</name>
<evidence type="ECO:0000256" key="3">
    <source>
        <dbReference type="SAM" id="MobiDB-lite"/>
    </source>
</evidence>
<dbReference type="GO" id="GO:0016853">
    <property type="term" value="F:isomerase activity"/>
    <property type="evidence" value="ECO:0007669"/>
    <property type="project" value="UniProtKB-KW"/>
</dbReference>
<accession>A0A2T2NE03</accession>
<organism evidence="4 5">
    <name type="scientific">Corynespora cassiicola Philippines</name>
    <dbReference type="NCBI Taxonomy" id="1448308"/>
    <lineage>
        <taxon>Eukaryota</taxon>
        <taxon>Fungi</taxon>
        <taxon>Dikarya</taxon>
        <taxon>Ascomycota</taxon>
        <taxon>Pezizomycotina</taxon>
        <taxon>Dothideomycetes</taxon>
        <taxon>Pleosporomycetidae</taxon>
        <taxon>Pleosporales</taxon>
        <taxon>Corynesporascaceae</taxon>
        <taxon>Corynespora</taxon>
    </lineage>
</organism>
<sequence>MMRPVLVKFLRAGRSSRDTSRSFHELAATSRESNETTDSAPEIVRAAYHRAGTSRTLIVPRKYLVSVRKQWPTIMRQLSELDGLDMSARPTKSANLCIIDKHRSRYTGTPLPDDPHLEYTFVGQAEGSSARRKALPKPSDRIAFSGNGEDLISVLGSYAYKTRLLPRRLYDAGSGERLIRITNTNTGKVASANVLIEESIGPDTAKVFTPNPSVTLEFLDPYGSRTGKLLPTGKKRETIAGYLASCVDGSTPCVFVRADDLGLDGDMLPADLGKQSKKLDLLERIRMDAALAMGMTDTRGKDPRTSTLPIVGIVSMSSTHTLVSGDKIRTHEMDLVVRFFSGLGPVHGVPLSAVLTTAIAATIPGTIPEQFLAPDRVFEDSIIISHAGGKMRVQVTMGGEDGKSPLSATTTHTSEPLTDLDISCVPEDDLMYATLSKESKAELSLEHGVSKSKCSRKHSSLAQEPKQDYKMLELKRESSIKRFLAPMK</sequence>
<keyword evidence="2" id="KW-0413">Isomerase</keyword>
<feature type="region of interest" description="Disordered" evidence="3">
    <location>
        <begin position="20"/>
        <end position="40"/>
    </location>
</feature>
<dbReference type="AlphaFoldDB" id="A0A2T2NE03"/>
<dbReference type="InterPro" id="IPR007400">
    <property type="entry name" value="PrpF-like"/>
</dbReference>
<evidence type="ECO:0000313" key="4">
    <source>
        <dbReference type="EMBL" id="PSN63671.1"/>
    </source>
</evidence>
<proteinExistence type="inferred from homology"/>
<reference evidence="4 5" key="1">
    <citation type="journal article" date="2018" name="Front. Microbiol.">
        <title>Genome-Wide Analysis of Corynespora cassiicola Leaf Fall Disease Putative Effectors.</title>
        <authorList>
            <person name="Lopez D."/>
            <person name="Ribeiro S."/>
            <person name="Label P."/>
            <person name="Fumanal B."/>
            <person name="Venisse J.S."/>
            <person name="Kohler A."/>
            <person name="de Oliveira R.R."/>
            <person name="Labutti K."/>
            <person name="Lipzen A."/>
            <person name="Lail K."/>
            <person name="Bauer D."/>
            <person name="Ohm R.A."/>
            <person name="Barry K.W."/>
            <person name="Spatafora J."/>
            <person name="Grigoriev I.V."/>
            <person name="Martin F.M."/>
            <person name="Pujade-Renaud V."/>
        </authorList>
    </citation>
    <scope>NUCLEOTIDE SEQUENCE [LARGE SCALE GENOMIC DNA]</scope>
    <source>
        <strain evidence="4 5">Philippines</strain>
    </source>
</reference>
<dbReference type="Gene3D" id="3.10.310.10">
    <property type="entry name" value="Diaminopimelate Epimerase, Chain A, domain 1"/>
    <property type="match status" value="2"/>
</dbReference>
<evidence type="ECO:0000313" key="5">
    <source>
        <dbReference type="Proteomes" id="UP000240883"/>
    </source>
</evidence>
<dbReference type="Proteomes" id="UP000240883">
    <property type="component" value="Unassembled WGS sequence"/>
</dbReference>
<dbReference type="Pfam" id="PF04303">
    <property type="entry name" value="PrpF"/>
    <property type="match status" value="1"/>
</dbReference>
<evidence type="ECO:0000256" key="2">
    <source>
        <dbReference type="ARBA" id="ARBA00023235"/>
    </source>
</evidence>
<gene>
    <name evidence="4" type="ORF">BS50DRAFT_86072</name>
</gene>
<dbReference type="PANTHER" id="PTHR43709">
    <property type="entry name" value="ACONITATE ISOMERASE-RELATED"/>
    <property type="match status" value="1"/>
</dbReference>
<feature type="region of interest" description="Disordered" evidence="3">
    <location>
        <begin position="397"/>
        <end position="420"/>
    </location>
</feature>
<protein>
    <submittedName>
        <fullName evidence="4">DUF453-domain-containing protein</fullName>
    </submittedName>
</protein>
<dbReference type="STRING" id="1448308.A0A2T2NE03"/>
<dbReference type="PANTHER" id="PTHR43709:SF2">
    <property type="entry name" value="DUF453 DOMAIN PROTEIN (AFU_ORTHOLOGUE AFUA_6G00360)"/>
    <property type="match status" value="1"/>
</dbReference>